<dbReference type="PANTHER" id="PTHR45569">
    <property type="entry name" value="SENSOR PROTEIN KDPD"/>
    <property type="match status" value="1"/>
</dbReference>
<dbReference type="PANTHER" id="PTHR45569:SF1">
    <property type="entry name" value="SENSOR PROTEIN KDPD"/>
    <property type="match status" value="1"/>
</dbReference>
<dbReference type="Gene3D" id="3.40.50.620">
    <property type="entry name" value="HUPs"/>
    <property type="match status" value="1"/>
</dbReference>
<comment type="caution">
    <text evidence="1">The sequence shown here is derived from an EMBL/GenBank/DDBJ whole genome shotgun (WGS) entry which is preliminary data.</text>
</comment>
<accession>A0ABW0U897</accession>
<evidence type="ECO:0000313" key="2">
    <source>
        <dbReference type="Proteomes" id="UP001596143"/>
    </source>
</evidence>
<dbReference type="GO" id="GO:0016301">
    <property type="term" value="F:kinase activity"/>
    <property type="evidence" value="ECO:0007669"/>
    <property type="project" value="UniProtKB-KW"/>
</dbReference>
<name>A0ABW0U897_9BACI</name>
<dbReference type="RefSeq" id="WP_270898465.1">
    <property type="nucleotide sequence ID" value="NZ_JBHSPF010000055.1"/>
</dbReference>
<evidence type="ECO:0000313" key="1">
    <source>
        <dbReference type="EMBL" id="MFC5629168.1"/>
    </source>
</evidence>
<gene>
    <name evidence="1" type="ORF">ACFPTR_09865</name>
</gene>
<keyword evidence="2" id="KW-1185">Reference proteome</keyword>
<keyword evidence="1" id="KW-0808">Transferase</keyword>
<reference evidence="2" key="1">
    <citation type="journal article" date="2019" name="Int. J. Syst. Evol. Microbiol.">
        <title>The Global Catalogue of Microorganisms (GCM) 10K type strain sequencing project: providing services to taxonomists for standard genome sequencing and annotation.</title>
        <authorList>
            <consortium name="The Broad Institute Genomics Platform"/>
            <consortium name="The Broad Institute Genome Sequencing Center for Infectious Disease"/>
            <person name="Wu L."/>
            <person name="Ma J."/>
        </authorList>
    </citation>
    <scope>NUCLEOTIDE SEQUENCE [LARGE SCALE GENOMIC DNA]</scope>
    <source>
        <strain evidence="2">CGMCC 1.15790</strain>
    </source>
</reference>
<dbReference type="CDD" id="cd01987">
    <property type="entry name" value="USP_KdpD-like"/>
    <property type="match status" value="1"/>
</dbReference>
<protein>
    <submittedName>
        <fullName evidence="1">Histidine kinase</fullName>
    </submittedName>
</protein>
<dbReference type="Proteomes" id="UP001596143">
    <property type="component" value="Unassembled WGS sequence"/>
</dbReference>
<sequence length="215" mass="24959">MKKPEERILVCVYYGPNGERLIRRGGKLASLLNCPFWILTVDPSPKDELDIEKSNYIETWGELAEKYGAEDFIIKYNEKRPAAKVIGEVAKEKHITQVIIGQTAQSRWREITKGSFINLLLHELPFIDLHIVSVSRQLKKEEGEYERGVRSYLVKEEDTFKLSFNHTDEVIYEGIFFKEVGTDFNNGIFKLMKNNRLIHLDIVDDEVTDAHKLDQ</sequence>
<dbReference type="EMBL" id="JBHSPF010000055">
    <property type="protein sequence ID" value="MFC5629168.1"/>
    <property type="molecule type" value="Genomic_DNA"/>
</dbReference>
<keyword evidence="1" id="KW-0418">Kinase</keyword>
<dbReference type="InterPro" id="IPR052023">
    <property type="entry name" value="Histidine_kinase_KdpD"/>
</dbReference>
<organism evidence="1 2">
    <name type="scientific">Aliibacillus thermotolerans</name>
    <dbReference type="NCBI Taxonomy" id="1834418"/>
    <lineage>
        <taxon>Bacteria</taxon>
        <taxon>Bacillati</taxon>
        <taxon>Bacillota</taxon>
        <taxon>Bacilli</taxon>
        <taxon>Bacillales</taxon>
        <taxon>Bacillaceae</taxon>
        <taxon>Aliibacillus</taxon>
    </lineage>
</organism>
<dbReference type="InterPro" id="IPR014729">
    <property type="entry name" value="Rossmann-like_a/b/a_fold"/>
</dbReference>
<proteinExistence type="predicted"/>
<dbReference type="SUPFAM" id="SSF52402">
    <property type="entry name" value="Adenine nucleotide alpha hydrolases-like"/>
    <property type="match status" value="1"/>
</dbReference>